<feature type="domain" description="FANCI solenoid 4" evidence="4">
    <location>
        <begin position="1053"/>
        <end position="1298"/>
    </location>
</feature>
<dbReference type="InterPro" id="IPR029310">
    <property type="entry name" value="FANCI_HD1"/>
</dbReference>
<dbReference type="OrthoDB" id="195089at2759"/>
<dbReference type="Pfam" id="PF14680">
    <property type="entry name" value="FANCI_HD2"/>
    <property type="match status" value="1"/>
</dbReference>
<dbReference type="EMBL" id="CABPRJ010001438">
    <property type="protein sequence ID" value="VVC36858.1"/>
    <property type="molecule type" value="Genomic_DNA"/>
</dbReference>
<dbReference type="InterPro" id="IPR026171">
    <property type="entry name" value="FANCI"/>
</dbReference>
<feature type="domain" description="FANCI helical" evidence="5">
    <location>
        <begin position="295"/>
        <end position="376"/>
    </location>
</feature>
<evidence type="ECO:0000256" key="1">
    <source>
        <dbReference type="SAM" id="MobiDB-lite"/>
    </source>
</evidence>
<evidence type="ECO:0000259" key="6">
    <source>
        <dbReference type="Pfam" id="PF14680"/>
    </source>
</evidence>
<dbReference type="InterPro" id="IPR029312">
    <property type="entry name" value="FANCI_HD2"/>
</dbReference>
<keyword evidence="8" id="KW-1185">Reference proteome</keyword>
<reference evidence="7 8" key="1">
    <citation type="submission" date="2019-08" db="EMBL/GenBank/DDBJ databases">
        <authorList>
            <person name="Alioto T."/>
            <person name="Alioto T."/>
            <person name="Gomez Garrido J."/>
        </authorList>
    </citation>
    <scope>NUCLEOTIDE SEQUENCE [LARGE SCALE GENOMIC DNA]</scope>
</reference>
<dbReference type="Pfam" id="PF14679">
    <property type="entry name" value="FANCI_HD1"/>
    <property type="match status" value="1"/>
</dbReference>
<dbReference type="Pfam" id="PF14678">
    <property type="entry name" value="FANCI_S4"/>
    <property type="match status" value="1"/>
</dbReference>
<feature type="domain" description="FANCI solenoid 2" evidence="3">
    <location>
        <begin position="385"/>
        <end position="532"/>
    </location>
</feature>
<dbReference type="GO" id="GO:0006281">
    <property type="term" value="P:DNA repair"/>
    <property type="evidence" value="ECO:0007669"/>
    <property type="project" value="InterPro"/>
</dbReference>
<protein>
    <submittedName>
        <fullName evidence="7">FANCI solenoid 2 domain,FANCI solenoid 4 domain,FANCI solenoid 1 domain,FANCI helical domain</fullName>
    </submittedName>
</protein>
<evidence type="ECO:0000259" key="2">
    <source>
        <dbReference type="Pfam" id="PF14675"/>
    </source>
</evidence>
<organism evidence="7 8">
    <name type="scientific">Cinara cedri</name>
    <dbReference type="NCBI Taxonomy" id="506608"/>
    <lineage>
        <taxon>Eukaryota</taxon>
        <taxon>Metazoa</taxon>
        <taxon>Ecdysozoa</taxon>
        <taxon>Arthropoda</taxon>
        <taxon>Hexapoda</taxon>
        <taxon>Insecta</taxon>
        <taxon>Pterygota</taxon>
        <taxon>Neoptera</taxon>
        <taxon>Paraneoptera</taxon>
        <taxon>Hemiptera</taxon>
        <taxon>Sternorrhyncha</taxon>
        <taxon>Aphidomorpha</taxon>
        <taxon>Aphidoidea</taxon>
        <taxon>Aphididae</taxon>
        <taxon>Lachninae</taxon>
        <taxon>Cinara</taxon>
    </lineage>
</organism>
<dbReference type="GO" id="GO:0070182">
    <property type="term" value="F:DNA polymerase binding"/>
    <property type="evidence" value="ECO:0007669"/>
    <property type="project" value="TreeGrafter"/>
</dbReference>
<evidence type="ECO:0000313" key="8">
    <source>
        <dbReference type="Proteomes" id="UP000325440"/>
    </source>
</evidence>
<dbReference type="Pfam" id="PF14676">
    <property type="entry name" value="FANCI_S2"/>
    <property type="match status" value="1"/>
</dbReference>
<dbReference type="PANTHER" id="PTHR21818">
    <property type="entry name" value="BC025462 PROTEIN"/>
    <property type="match status" value="1"/>
</dbReference>
<dbReference type="Proteomes" id="UP000325440">
    <property type="component" value="Unassembled WGS sequence"/>
</dbReference>
<proteinExistence type="predicted"/>
<dbReference type="PANTHER" id="PTHR21818:SF0">
    <property type="entry name" value="FANCONI ANEMIA GROUP I PROTEIN"/>
    <property type="match status" value="1"/>
</dbReference>
<evidence type="ECO:0000259" key="3">
    <source>
        <dbReference type="Pfam" id="PF14676"/>
    </source>
</evidence>
<gene>
    <name evidence="7" type="ORF">CINCED_3A015403</name>
</gene>
<dbReference type="InterPro" id="IPR029308">
    <property type="entry name" value="FANCI_S1"/>
</dbReference>
<feature type="domain" description="FANCI solenoid 1" evidence="2">
    <location>
        <begin position="73"/>
        <end position="288"/>
    </location>
</feature>
<evidence type="ECO:0000313" key="7">
    <source>
        <dbReference type="EMBL" id="VVC36858.1"/>
    </source>
</evidence>
<dbReference type="InterPro" id="IPR029315">
    <property type="entry name" value="FANCI_S2"/>
</dbReference>
<accession>A0A5E4N018</accession>
<feature type="region of interest" description="Disordered" evidence="1">
    <location>
        <begin position="1300"/>
        <end position="1345"/>
    </location>
</feature>
<dbReference type="Pfam" id="PF14675">
    <property type="entry name" value="FANCI_S1"/>
    <property type="match status" value="1"/>
</dbReference>
<evidence type="ECO:0000259" key="4">
    <source>
        <dbReference type="Pfam" id="PF14678"/>
    </source>
</evidence>
<feature type="domain" description="FANCI helical" evidence="6">
    <location>
        <begin position="576"/>
        <end position="781"/>
    </location>
</feature>
<sequence>MSRDEIKSLVELANKRLNSSEDFEEFQAFSIRVLNLDTIYSLIDEKIDCPDGPKILEYILVGLSVKPNAQPMVEKVYEYVLNAINTSDIPEKMKVCLISRLSLELHKLSTEQLIKFINMCKKDIENSNENCMQSWKELLPQIFKIISEIKVLTADGLEMTGAEYQEMIITDICRCKVQTNITVPLALMFRRTKLTEKEHDLVIKSLCSYFNQMKPQEIPPLLQQILHFCSDGDFLNLFCTLQMYFDNKYNFVQSSGTNSSLIEIEVNEKKELLEAESTVLFLLEDFAKVHSSFINDITKYIKCSINAPNMVLGPFMLAFLLTISCCAPYEAVVIGLVKKLVIQSLEEIENNHRSCWLKMNYTDVYDVYEQFTHFIKSEISGYEKVFKGMVNLGISFLGTTSSVFKKNADITNKLHQLGLFIIVSLVNKRSFITGSVLRKLTDFITSNPVSSQYLECLHKLCKNQKGSVLENNAELLRLFKEIPVGLTDKVTFSVMPVLKVSTYLRDNVIMILRKELMSREYQLRHCAVLGFIEILCSVQLDTFISLSQNTDSQDSWPGLFTQILLDRNSVDIHSAIDSEDSKENNKNICLEILDILKTCFFQKSEIKRTLYRGLIRVTSHNKELCVCINSLVLDHISSWCNRVTVDDKKSLKFEKSIVTDKDNQFIVHEPLDELILLAQHVVITSIPFDSNEELNAYELKNILSQLVNFYSECNTDEIKVNESDSLLDIISNVTFYPEVIKQILCVYQALIVYTINSWCNPEQDKECCGKLQKLFFKYNHIIDAIVASDKTSKKKDKGNNKNNKTETNAASTKFIEPFILLDFDVLYKCLSLLAENVNWNSKIVVTPLKQNARLWEFVLKLIQTYLTKVQNLLSHDVKPHNLYKNLCKLTKLLYNYFLFDLCEKISFSQIAVELGLETYLQVIKLVNSHYKKLDTFLSDSNSSDKPEEIFEVFCNIKSKLNEILEMNQVDVNVNEEDNEDKIIYEKIECLLIGCVSVICHVIKNNHHPRVKTILAWLSTVAEKYSFSNLYNSKEFLTLMLEMYTANQEDPIMLATAIKNLCHSFGPISKSHSTDGSQLKLLKIITNWNRTMVCPVLCQCLCNELHYVLSCLQRIKSELNVSQRKIKTICQDRLKVREKAICHRIVLVILATTSFTKSVIPLGQCTESVFNLLYHLYHTINIVTKHFLARSSYHEPVYKQALLVKLSEIVNDQLSPNVSKFIMFVEHDRPLTDKEKKSIQLKNQTRRQANYIPRVVTELELFVNLITKLGKKCKDKNLINNLKLTSSRDFRLNVQKLQDMLSKQTDSDASDEEIAVHDGPSGTEDEPPSKKKKTYDSSSRKKSPVY</sequence>
<name>A0A5E4N018_9HEMI</name>
<evidence type="ECO:0000259" key="5">
    <source>
        <dbReference type="Pfam" id="PF14679"/>
    </source>
</evidence>
<dbReference type="InterPro" id="IPR029314">
    <property type="entry name" value="FANCI_S4"/>
</dbReference>